<keyword evidence="2" id="KW-1133">Transmembrane helix</keyword>
<proteinExistence type="predicted"/>
<keyword evidence="4" id="KW-1185">Reference proteome</keyword>
<feature type="transmembrane region" description="Helical" evidence="2">
    <location>
        <begin position="12"/>
        <end position="31"/>
    </location>
</feature>
<dbReference type="RefSeq" id="WP_245856749.1">
    <property type="nucleotide sequence ID" value="NZ_CP022521.1"/>
</dbReference>
<evidence type="ECO:0000313" key="4">
    <source>
        <dbReference type="Proteomes" id="UP000204221"/>
    </source>
</evidence>
<dbReference type="AlphaFoldDB" id="A0A221W3Y7"/>
<name>A0A221W3Y7_9PSEU</name>
<feature type="compositionally biased region" description="Acidic residues" evidence="1">
    <location>
        <begin position="173"/>
        <end position="189"/>
    </location>
</feature>
<keyword evidence="2" id="KW-0812">Transmembrane</keyword>
<organism evidence="3 4">
    <name type="scientific">Actinoalloteichus hoggarensis</name>
    <dbReference type="NCBI Taxonomy" id="1470176"/>
    <lineage>
        <taxon>Bacteria</taxon>
        <taxon>Bacillati</taxon>
        <taxon>Actinomycetota</taxon>
        <taxon>Actinomycetes</taxon>
        <taxon>Pseudonocardiales</taxon>
        <taxon>Pseudonocardiaceae</taxon>
        <taxon>Actinoalloteichus</taxon>
    </lineage>
</organism>
<dbReference type="KEGG" id="ahg:AHOG_13540"/>
<feature type="region of interest" description="Disordered" evidence="1">
    <location>
        <begin position="171"/>
        <end position="196"/>
    </location>
</feature>
<evidence type="ECO:0000313" key="3">
    <source>
        <dbReference type="EMBL" id="ASO20351.1"/>
    </source>
</evidence>
<reference evidence="3 4" key="1">
    <citation type="submission" date="2017-07" db="EMBL/GenBank/DDBJ databases">
        <title>Complete genome sequence of Actinoalloteichus hoggarensis DSM 45943, type strain of Actinoalloteichus hoggarensis.</title>
        <authorList>
            <person name="Ruckert C."/>
            <person name="Nouioui I."/>
            <person name="Willmese J."/>
            <person name="van Wezel G."/>
            <person name="Klenk H.-P."/>
            <person name="Kalinowski J."/>
            <person name="Zotchev S.B."/>
        </authorList>
    </citation>
    <scope>NUCLEOTIDE SEQUENCE [LARGE SCALE GENOMIC DNA]</scope>
    <source>
        <strain evidence="3 4">DSM 45943</strain>
    </source>
</reference>
<sequence length="469" mass="50700">MIERLISRWYQWLRWGALAVAAIILLIFLLAQRQSIDVSYGRSPAATTGVPEGSAGELAEASVPSVEEMAALVAADPVVRLPGAIAEWDEDRVQEAIGDSDVRILVAPPGLDEEERDRVRDVEGATIRVVGTEVSGGFYGVSSTTLPEWQARFATGDVTEMLTALIAALREEPDPEQSGLEDSDLEDADGPLARRGPDEAELTEVVADLRETGVHVAEGATLTDVPQEAAASAFPDGALYVALPRQPFGEPMVRYGPALAELFPDTSIVVMYGYWIEYHGPGAENFAEVVATSVYSRFQERIGTYAYPQDNILFVYLNRVTDVRYAGLFERPLPYLPFDPLRVALPALPWLFAACVLAFLALSTRSLLRPPSVESAGGGRVRHTAPPGRLAGLTSLAVEMSALTDETSDPGLTRAISGLQAARSALWRNLPAAHVHELLDEAEAELDATASAMGRADYRPHLRLQGRQA</sequence>
<gene>
    <name evidence="3" type="ORF">AHOG_13540</name>
</gene>
<protein>
    <submittedName>
        <fullName evidence="3">Uncharacterized protein</fullName>
    </submittedName>
</protein>
<evidence type="ECO:0000256" key="1">
    <source>
        <dbReference type="SAM" id="MobiDB-lite"/>
    </source>
</evidence>
<keyword evidence="2" id="KW-0472">Membrane</keyword>
<dbReference type="EMBL" id="CP022521">
    <property type="protein sequence ID" value="ASO20351.1"/>
    <property type="molecule type" value="Genomic_DNA"/>
</dbReference>
<evidence type="ECO:0000256" key="2">
    <source>
        <dbReference type="SAM" id="Phobius"/>
    </source>
</evidence>
<accession>A0A221W3Y7</accession>
<dbReference type="Proteomes" id="UP000204221">
    <property type="component" value="Chromosome"/>
</dbReference>